<reference evidence="2 3" key="1">
    <citation type="journal article" date="2017" name="Nat. Commun.">
        <title>Genome assembly with in vitro proximity ligation data and whole-genome triplication in lettuce.</title>
        <authorList>
            <person name="Reyes-Chin-Wo S."/>
            <person name="Wang Z."/>
            <person name="Yang X."/>
            <person name="Kozik A."/>
            <person name="Arikit S."/>
            <person name="Song C."/>
            <person name="Xia L."/>
            <person name="Froenicke L."/>
            <person name="Lavelle D.O."/>
            <person name="Truco M.J."/>
            <person name="Xia R."/>
            <person name="Zhu S."/>
            <person name="Xu C."/>
            <person name="Xu H."/>
            <person name="Xu X."/>
            <person name="Cox K."/>
            <person name="Korf I."/>
            <person name="Meyers B.C."/>
            <person name="Michelmore R.W."/>
        </authorList>
    </citation>
    <scope>NUCLEOTIDE SEQUENCE [LARGE SCALE GENOMIC DNA]</scope>
    <source>
        <strain evidence="3">cv. Salinas</strain>
        <tissue evidence="2">Seedlings</tissue>
    </source>
</reference>
<protein>
    <recommendedName>
        <fullName evidence="4">DDE Tnp4 domain-containing protein</fullName>
    </recommendedName>
</protein>
<proteinExistence type="predicted"/>
<evidence type="ECO:0000313" key="3">
    <source>
        <dbReference type="Proteomes" id="UP000235145"/>
    </source>
</evidence>
<keyword evidence="3" id="KW-1185">Reference proteome</keyword>
<comment type="caution">
    <text evidence="2">The sequence shown here is derived from an EMBL/GenBank/DDBJ whole genome shotgun (WGS) entry which is preliminary data.</text>
</comment>
<feature type="compositionally biased region" description="Basic and acidic residues" evidence="1">
    <location>
        <begin position="152"/>
        <end position="163"/>
    </location>
</feature>
<sequence length="210" mass="24185">MFKDYISAIDGTHVRASIPQNEEAKYINITLLMLDIQILEGILLHTKAQIFVIIYQIFDVDTRLLFVNLVDRKRNLTISTHHCEISLNELLECETLGGHMHVNYKYKNQVKIMIASMAIHNYIRKFGRFDEVFNKAQQESYNPIRGDTSSEVYKEGPSTRRTSDDDLYMATIRDIIAQDINTLRRRILPGNSKPFQYSRGLASGRPSASI</sequence>
<evidence type="ECO:0008006" key="4">
    <source>
        <dbReference type="Google" id="ProtNLM"/>
    </source>
</evidence>
<gene>
    <name evidence="2" type="ORF">LSAT_V11C800398660</name>
</gene>
<evidence type="ECO:0000256" key="1">
    <source>
        <dbReference type="SAM" id="MobiDB-lite"/>
    </source>
</evidence>
<accession>A0A9R1UQS0</accession>
<dbReference type="Proteomes" id="UP000235145">
    <property type="component" value="Unassembled WGS sequence"/>
</dbReference>
<dbReference type="AlphaFoldDB" id="A0A9R1UQS0"/>
<name>A0A9R1UQS0_LACSA</name>
<dbReference type="EMBL" id="NBSK02000008">
    <property type="protein sequence ID" value="KAJ0191806.1"/>
    <property type="molecule type" value="Genomic_DNA"/>
</dbReference>
<organism evidence="2 3">
    <name type="scientific">Lactuca sativa</name>
    <name type="common">Garden lettuce</name>
    <dbReference type="NCBI Taxonomy" id="4236"/>
    <lineage>
        <taxon>Eukaryota</taxon>
        <taxon>Viridiplantae</taxon>
        <taxon>Streptophyta</taxon>
        <taxon>Embryophyta</taxon>
        <taxon>Tracheophyta</taxon>
        <taxon>Spermatophyta</taxon>
        <taxon>Magnoliopsida</taxon>
        <taxon>eudicotyledons</taxon>
        <taxon>Gunneridae</taxon>
        <taxon>Pentapetalae</taxon>
        <taxon>asterids</taxon>
        <taxon>campanulids</taxon>
        <taxon>Asterales</taxon>
        <taxon>Asteraceae</taxon>
        <taxon>Cichorioideae</taxon>
        <taxon>Cichorieae</taxon>
        <taxon>Lactucinae</taxon>
        <taxon>Lactuca</taxon>
    </lineage>
</organism>
<evidence type="ECO:0000313" key="2">
    <source>
        <dbReference type="EMBL" id="KAJ0191806.1"/>
    </source>
</evidence>
<feature type="region of interest" description="Disordered" evidence="1">
    <location>
        <begin position="144"/>
        <end position="163"/>
    </location>
</feature>